<comment type="subcellular location">
    <subcellularLocation>
        <location evidence="9">Cytoplasm</location>
    </subcellularLocation>
</comment>
<keyword evidence="3 9" id="KW-0808">Transferase</keyword>
<reference evidence="12" key="1">
    <citation type="submission" date="2016-11" db="EMBL/GenBank/DDBJ databases">
        <title>Halolamina sediminis sp. nov., an extremely halophilic archaeon isolated from solar salt.</title>
        <authorList>
            <person name="Koh H.-W."/>
            <person name="Rani S."/>
            <person name="Park S.-J."/>
        </authorList>
    </citation>
    <scope>NUCLEOTIDE SEQUENCE [LARGE SCALE GENOMIC DNA]</scope>
    <source>
        <strain evidence="12">Hb3</strain>
    </source>
</reference>
<feature type="binding site" evidence="9">
    <location>
        <position position="84"/>
    </location>
    <ligand>
        <name>substrate</name>
    </ligand>
</feature>
<dbReference type="GO" id="GO:0008776">
    <property type="term" value="F:acetate kinase activity"/>
    <property type="evidence" value="ECO:0007669"/>
    <property type="project" value="UniProtKB-UniRule"/>
</dbReference>
<dbReference type="PROSITE" id="PS01076">
    <property type="entry name" value="ACETATE_KINASE_2"/>
    <property type="match status" value="1"/>
</dbReference>
<dbReference type="PANTHER" id="PTHR21060:SF21">
    <property type="entry name" value="ACETATE KINASE"/>
    <property type="match status" value="1"/>
</dbReference>
<dbReference type="GO" id="GO:0005524">
    <property type="term" value="F:ATP binding"/>
    <property type="evidence" value="ECO:0007669"/>
    <property type="project" value="UniProtKB-KW"/>
</dbReference>
<feature type="active site" description="Proton donor/acceptor" evidence="9">
    <location>
        <position position="141"/>
    </location>
</feature>
<dbReference type="InterPro" id="IPR043129">
    <property type="entry name" value="ATPase_NBD"/>
</dbReference>
<organism evidence="11 12">
    <name type="scientific">Halomonas aestuarii</name>
    <dbReference type="NCBI Taxonomy" id="1897729"/>
    <lineage>
        <taxon>Bacteria</taxon>
        <taxon>Pseudomonadati</taxon>
        <taxon>Pseudomonadota</taxon>
        <taxon>Gammaproteobacteria</taxon>
        <taxon>Oceanospirillales</taxon>
        <taxon>Halomonadaceae</taxon>
        <taxon>Halomonas</taxon>
    </lineage>
</organism>
<dbReference type="InterPro" id="IPR000890">
    <property type="entry name" value="Aliphatic_acid_kin_short-chain"/>
</dbReference>
<dbReference type="UniPathway" id="UPA00340">
    <property type="reaction ID" value="UER00458"/>
</dbReference>
<keyword evidence="8 9" id="KW-0460">Magnesium</keyword>
<evidence type="ECO:0000256" key="1">
    <source>
        <dbReference type="ARBA" id="ARBA00008748"/>
    </source>
</evidence>
<evidence type="ECO:0000256" key="7">
    <source>
        <dbReference type="ARBA" id="ARBA00022840"/>
    </source>
</evidence>
<evidence type="ECO:0000256" key="5">
    <source>
        <dbReference type="ARBA" id="ARBA00022741"/>
    </source>
</evidence>
<feature type="binding site" evidence="9">
    <location>
        <position position="15"/>
    </location>
    <ligand>
        <name>ATP</name>
        <dbReference type="ChEBI" id="CHEBI:30616"/>
    </ligand>
</feature>
<comment type="cofactor">
    <cofactor evidence="9">
        <name>Mg(2+)</name>
        <dbReference type="ChEBI" id="CHEBI:18420"/>
    </cofactor>
    <cofactor evidence="9">
        <name>Mn(2+)</name>
        <dbReference type="ChEBI" id="CHEBI:29035"/>
    </cofactor>
    <text evidence="9">Mg(2+). Can also accept Mn(2+).</text>
</comment>
<keyword evidence="12" id="KW-1185">Reference proteome</keyword>
<comment type="subunit">
    <text evidence="9">Homodimer.</text>
</comment>
<dbReference type="PRINTS" id="PR00471">
    <property type="entry name" value="ACETATEKNASE"/>
</dbReference>
<feature type="binding site" evidence="9">
    <location>
        <begin position="200"/>
        <end position="204"/>
    </location>
    <ligand>
        <name>ATP</name>
        <dbReference type="ChEBI" id="CHEBI:30616"/>
    </ligand>
</feature>
<dbReference type="GO" id="GO:0005829">
    <property type="term" value="C:cytosol"/>
    <property type="evidence" value="ECO:0007669"/>
    <property type="project" value="TreeGrafter"/>
</dbReference>
<evidence type="ECO:0000256" key="2">
    <source>
        <dbReference type="ARBA" id="ARBA00022490"/>
    </source>
</evidence>
<dbReference type="EMBL" id="CP018139">
    <property type="protein sequence ID" value="APE32306.1"/>
    <property type="molecule type" value="Genomic_DNA"/>
</dbReference>
<dbReference type="PANTHER" id="PTHR21060">
    <property type="entry name" value="ACETATE KINASE"/>
    <property type="match status" value="1"/>
</dbReference>
<evidence type="ECO:0000313" key="11">
    <source>
        <dbReference type="EMBL" id="APE32306.1"/>
    </source>
</evidence>
<comment type="similarity">
    <text evidence="1 9 10">Belongs to the acetokinase family.</text>
</comment>
<dbReference type="AlphaFoldDB" id="A0A1J0VJW1"/>
<dbReference type="Pfam" id="PF00871">
    <property type="entry name" value="Acetate_kinase"/>
    <property type="match status" value="1"/>
</dbReference>
<comment type="catalytic activity">
    <reaction evidence="9">
        <text>acetate + ATP = acetyl phosphate + ADP</text>
        <dbReference type="Rhea" id="RHEA:11352"/>
        <dbReference type="ChEBI" id="CHEBI:22191"/>
        <dbReference type="ChEBI" id="CHEBI:30089"/>
        <dbReference type="ChEBI" id="CHEBI:30616"/>
        <dbReference type="ChEBI" id="CHEBI:456216"/>
        <dbReference type="EC" id="2.7.2.1"/>
    </reaction>
</comment>
<dbReference type="PIRSF" id="PIRSF000722">
    <property type="entry name" value="Acetate_prop_kin"/>
    <property type="match status" value="1"/>
</dbReference>
<evidence type="ECO:0000256" key="6">
    <source>
        <dbReference type="ARBA" id="ARBA00022777"/>
    </source>
</evidence>
<dbReference type="RefSeq" id="WP_071946329.1">
    <property type="nucleotide sequence ID" value="NZ_CP018139.1"/>
</dbReference>
<keyword evidence="7 9" id="KW-0067">ATP-binding</keyword>
<keyword evidence="4 9" id="KW-0479">Metal-binding</keyword>
<evidence type="ECO:0000256" key="4">
    <source>
        <dbReference type="ARBA" id="ARBA00022723"/>
    </source>
</evidence>
<evidence type="ECO:0000313" key="12">
    <source>
        <dbReference type="Proteomes" id="UP000181985"/>
    </source>
</evidence>
<proteinExistence type="inferred from homology"/>
<dbReference type="SUPFAM" id="SSF53067">
    <property type="entry name" value="Actin-like ATPase domain"/>
    <property type="match status" value="2"/>
</dbReference>
<dbReference type="HAMAP" id="MF_00020">
    <property type="entry name" value="Acetate_kinase"/>
    <property type="match status" value="1"/>
</dbReference>
<dbReference type="EC" id="2.7.2.1" evidence="9"/>
<protein>
    <recommendedName>
        <fullName evidence="9">Acetate kinase</fullName>
        <ecNumber evidence="9">2.7.2.1</ecNumber>
    </recommendedName>
    <alternativeName>
        <fullName evidence="9">Acetokinase</fullName>
    </alternativeName>
</protein>
<gene>
    <name evidence="9" type="primary">ackA</name>
    <name evidence="11" type="ORF">BOX17_15870</name>
</gene>
<keyword evidence="6 9" id="KW-0418">Kinase</keyword>
<accession>A0A1J0VJW1</accession>
<name>A0A1J0VJW1_9GAMM</name>
<keyword evidence="2 9" id="KW-0963">Cytoplasm</keyword>
<feature type="binding site" evidence="9">
    <location>
        <begin position="275"/>
        <end position="277"/>
    </location>
    <ligand>
        <name>ATP</name>
        <dbReference type="ChEBI" id="CHEBI:30616"/>
    </ligand>
</feature>
<feature type="site" description="Transition state stabilizer" evidence="9">
    <location>
        <position position="172"/>
    </location>
</feature>
<dbReference type="GO" id="GO:0000287">
    <property type="term" value="F:magnesium ion binding"/>
    <property type="evidence" value="ECO:0007669"/>
    <property type="project" value="UniProtKB-UniRule"/>
</dbReference>
<dbReference type="GO" id="GO:0006085">
    <property type="term" value="P:acetyl-CoA biosynthetic process"/>
    <property type="evidence" value="ECO:0007669"/>
    <property type="project" value="UniProtKB-UniRule"/>
</dbReference>
<feature type="binding site" evidence="9">
    <location>
        <position position="375"/>
    </location>
    <ligand>
        <name>Mg(2+)</name>
        <dbReference type="ChEBI" id="CHEBI:18420"/>
    </ligand>
</feature>
<evidence type="ECO:0000256" key="3">
    <source>
        <dbReference type="ARBA" id="ARBA00022679"/>
    </source>
</evidence>
<feature type="binding site" evidence="9">
    <location>
        <position position="8"/>
    </location>
    <ligand>
        <name>Mg(2+)</name>
        <dbReference type="ChEBI" id="CHEBI:18420"/>
    </ligand>
</feature>
<dbReference type="OrthoDB" id="9802453at2"/>
<evidence type="ECO:0000256" key="9">
    <source>
        <dbReference type="HAMAP-Rule" id="MF_00020"/>
    </source>
</evidence>
<sequence>MSRVLVLNAGSATLKFGLYEQDACRLRGLVDRIGDAPALRLHSGEVDTAGFAPAEVGHAGVAEALLDWLDDCIGLDDLAGVGHRVVHGGTELAEPVRLDADRLTYLTGLEPLAPLHQPHALAIVRDLLARHPELPQVACFDTAFHRTQPRLRQLFALPRRLADEGVLRYGFHGLSYAHVARRLAEVVGPASAQGRVVVAHLGQGCSLCALEAGRSVATSMGFTALDGMMMGSRCGRLDPGVVLYLLRERGMSVDEVERLLYHDSGLLGVSGLSADMRDLLGSHDAHAAEAVALFIDRLIGEIGTLVALLGGLDALVFTGGIGEHAAEIRQRTLHRLGWLGITLDAPANARHDLRIDRGHSSVPRGPAVAVIPTDEEGEMALGTRACLAREGASFPR</sequence>
<evidence type="ECO:0000256" key="8">
    <source>
        <dbReference type="ARBA" id="ARBA00022842"/>
    </source>
</evidence>
<keyword evidence="5 9" id="KW-0547">Nucleotide-binding</keyword>
<dbReference type="NCBIfam" id="TIGR00016">
    <property type="entry name" value="ackA"/>
    <property type="match status" value="1"/>
</dbReference>
<dbReference type="Gene3D" id="3.30.420.40">
    <property type="match status" value="2"/>
</dbReference>
<feature type="binding site" evidence="9">
    <location>
        <begin position="320"/>
        <end position="324"/>
    </location>
    <ligand>
        <name>ATP</name>
        <dbReference type="ChEBI" id="CHEBI:30616"/>
    </ligand>
</feature>
<comment type="function">
    <text evidence="9">Catalyzes the formation of acetyl phosphate from acetate and ATP. Can also catalyze the reverse reaction.</text>
</comment>
<dbReference type="InterPro" id="IPR004372">
    <property type="entry name" value="Ac/propionate_kinase"/>
</dbReference>
<dbReference type="Proteomes" id="UP000181985">
    <property type="component" value="Chromosome"/>
</dbReference>
<dbReference type="GO" id="GO:0006083">
    <property type="term" value="P:acetate metabolic process"/>
    <property type="evidence" value="ECO:0007669"/>
    <property type="project" value="TreeGrafter"/>
</dbReference>
<comment type="pathway">
    <text evidence="9">Metabolic intermediate biosynthesis; acetyl-CoA biosynthesis; acetyl-CoA from acetate: step 1/2.</text>
</comment>
<dbReference type="KEGG" id="hsi:BOX17_15870"/>
<dbReference type="InterPro" id="IPR023865">
    <property type="entry name" value="Aliphatic_acid_kinase_CS"/>
</dbReference>
<feature type="site" description="Transition state stabilizer" evidence="9">
    <location>
        <position position="233"/>
    </location>
</feature>
<evidence type="ECO:0000256" key="10">
    <source>
        <dbReference type="RuleBase" id="RU003835"/>
    </source>
</evidence>